<protein>
    <recommendedName>
        <fullName evidence="9">L,D-TPase catalytic domain-containing protein</fullName>
    </recommendedName>
</protein>
<comment type="pathway">
    <text evidence="1 7">Cell wall biogenesis; peptidoglycan biosynthesis.</text>
</comment>
<dbReference type="CDD" id="cd16913">
    <property type="entry name" value="YkuD_like"/>
    <property type="match status" value="1"/>
</dbReference>
<dbReference type="Gene3D" id="2.40.440.10">
    <property type="entry name" value="L,D-transpeptidase catalytic domain-like"/>
    <property type="match status" value="1"/>
</dbReference>
<evidence type="ECO:0000256" key="8">
    <source>
        <dbReference type="SAM" id="MobiDB-lite"/>
    </source>
</evidence>
<dbReference type="GO" id="GO:0005576">
    <property type="term" value="C:extracellular region"/>
    <property type="evidence" value="ECO:0007669"/>
    <property type="project" value="TreeGrafter"/>
</dbReference>
<evidence type="ECO:0000259" key="9">
    <source>
        <dbReference type="PROSITE" id="PS52029"/>
    </source>
</evidence>
<dbReference type="EMBL" id="SMTK01000002">
    <property type="protein sequence ID" value="TDK26806.1"/>
    <property type="molecule type" value="Genomic_DNA"/>
</dbReference>
<keyword evidence="3 7" id="KW-0133">Cell shape</keyword>
<dbReference type="Gene3D" id="2.60.40.3710">
    <property type="match status" value="1"/>
</dbReference>
<evidence type="ECO:0000256" key="2">
    <source>
        <dbReference type="ARBA" id="ARBA00022679"/>
    </source>
</evidence>
<evidence type="ECO:0000256" key="7">
    <source>
        <dbReference type="PROSITE-ProRule" id="PRU01373"/>
    </source>
</evidence>
<dbReference type="InterPro" id="IPR038063">
    <property type="entry name" value="Transpep_catalytic_dom"/>
</dbReference>
<keyword evidence="5" id="KW-0012">Acyltransferase</keyword>
<feature type="region of interest" description="Disordered" evidence="8">
    <location>
        <begin position="39"/>
        <end position="74"/>
    </location>
</feature>
<dbReference type="Pfam" id="PF03734">
    <property type="entry name" value="YkuD"/>
    <property type="match status" value="1"/>
</dbReference>
<dbReference type="GO" id="GO:0016746">
    <property type="term" value="F:acyltransferase activity"/>
    <property type="evidence" value="ECO:0007669"/>
    <property type="project" value="UniProtKB-KW"/>
</dbReference>
<feature type="compositionally biased region" description="Low complexity" evidence="8">
    <location>
        <begin position="45"/>
        <end position="62"/>
    </location>
</feature>
<dbReference type="RefSeq" id="WP_133403161.1">
    <property type="nucleotide sequence ID" value="NZ_SMTK01000002.1"/>
</dbReference>
<dbReference type="PANTHER" id="PTHR30582:SF2">
    <property type="entry name" value="L,D-TRANSPEPTIDASE YCIB-RELATED"/>
    <property type="match status" value="1"/>
</dbReference>
<dbReference type="AlphaFoldDB" id="A0A4R5TZX1"/>
<keyword evidence="2" id="KW-0808">Transferase</keyword>
<name>A0A4R5TZX1_9MICC</name>
<feature type="active site" description="Nucleophile" evidence="7">
    <location>
        <position position="373"/>
    </location>
</feature>
<dbReference type="GO" id="GO:0018104">
    <property type="term" value="P:peptidoglycan-protein cross-linking"/>
    <property type="evidence" value="ECO:0007669"/>
    <property type="project" value="TreeGrafter"/>
</dbReference>
<dbReference type="OrthoDB" id="5242354at2"/>
<gene>
    <name evidence="10" type="ORF">E2F48_06450</name>
</gene>
<dbReference type="PANTHER" id="PTHR30582">
    <property type="entry name" value="L,D-TRANSPEPTIDASE"/>
    <property type="match status" value="1"/>
</dbReference>
<evidence type="ECO:0000313" key="11">
    <source>
        <dbReference type="Proteomes" id="UP000295411"/>
    </source>
</evidence>
<proteinExistence type="predicted"/>
<feature type="active site" description="Proton donor/acceptor" evidence="7">
    <location>
        <position position="354"/>
    </location>
</feature>
<dbReference type="GO" id="GO:0071555">
    <property type="term" value="P:cell wall organization"/>
    <property type="evidence" value="ECO:0007669"/>
    <property type="project" value="UniProtKB-UniRule"/>
</dbReference>
<evidence type="ECO:0000256" key="4">
    <source>
        <dbReference type="ARBA" id="ARBA00022984"/>
    </source>
</evidence>
<evidence type="ECO:0000256" key="5">
    <source>
        <dbReference type="ARBA" id="ARBA00023315"/>
    </source>
</evidence>
<organism evidence="10 11">
    <name type="scientific">Arthrobacter crusticola</name>
    <dbReference type="NCBI Taxonomy" id="2547960"/>
    <lineage>
        <taxon>Bacteria</taxon>
        <taxon>Bacillati</taxon>
        <taxon>Actinomycetota</taxon>
        <taxon>Actinomycetes</taxon>
        <taxon>Micrococcales</taxon>
        <taxon>Micrococcaceae</taxon>
        <taxon>Arthrobacter</taxon>
    </lineage>
</organism>
<keyword evidence="4 7" id="KW-0573">Peptidoglycan synthesis</keyword>
<keyword evidence="11" id="KW-1185">Reference proteome</keyword>
<dbReference type="InterPro" id="IPR041280">
    <property type="entry name" value="Big_10"/>
</dbReference>
<keyword evidence="6 7" id="KW-0961">Cell wall biogenesis/degradation</keyword>
<dbReference type="Gene3D" id="2.60.40.3780">
    <property type="match status" value="1"/>
</dbReference>
<reference evidence="10 11" key="1">
    <citation type="submission" date="2019-03" db="EMBL/GenBank/DDBJ databases">
        <title>Arthrobacter sp. nov., an bacterium isolated from biocrust in Mu Us Desert.</title>
        <authorList>
            <person name="Lixiong L."/>
        </authorList>
    </citation>
    <scope>NUCLEOTIDE SEQUENCE [LARGE SCALE GENOMIC DNA]</scope>
    <source>
        <strain evidence="10 11">SLN-3</strain>
    </source>
</reference>
<dbReference type="Proteomes" id="UP000295411">
    <property type="component" value="Unassembled WGS sequence"/>
</dbReference>
<dbReference type="SUPFAM" id="SSF141523">
    <property type="entry name" value="L,D-transpeptidase catalytic domain-like"/>
    <property type="match status" value="1"/>
</dbReference>
<dbReference type="UniPathway" id="UPA00219"/>
<dbReference type="GO" id="GO:0008360">
    <property type="term" value="P:regulation of cell shape"/>
    <property type="evidence" value="ECO:0007669"/>
    <property type="project" value="UniProtKB-UniRule"/>
</dbReference>
<comment type="caution">
    <text evidence="10">The sequence shown here is derived from an EMBL/GenBank/DDBJ whole genome shotgun (WGS) entry which is preliminary data.</text>
</comment>
<dbReference type="Pfam" id="PF17964">
    <property type="entry name" value="Big_10"/>
    <property type="match status" value="1"/>
</dbReference>
<evidence type="ECO:0000256" key="6">
    <source>
        <dbReference type="ARBA" id="ARBA00023316"/>
    </source>
</evidence>
<dbReference type="GO" id="GO:0071972">
    <property type="term" value="F:peptidoglycan L,D-transpeptidase activity"/>
    <property type="evidence" value="ECO:0007669"/>
    <property type="project" value="TreeGrafter"/>
</dbReference>
<dbReference type="InterPro" id="IPR050979">
    <property type="entry name" value="LD-transpeptidase"/>
</dbReference>
<dbReference type="InterPro" id="IPR005490">
    <property type="entry name" value="LD_TPept_cat_dom"/>
</dbReference>
<accession>A0A4R5TZX1</accession>
<dbReference type="CDD" id="cd13432">
    <property type="entry name" value="LDT_IgD_like_2"/>
    <property type="match status" value="1"/>
</dbReference>
<evidence type="ECO:0000313" key="10">
    <source>
        <dbReference type="EMBL" id="TDK26806.1"/>
    </source>
</evidence>
<dbReference type="PROSITE" id="PS52029">
    <property type="entry name" value="LD_TPASE"/>
    <property type="match status" value="1"/>
</dbReference>
<sequence length="426" mass="44684">MTQSAGQGGSGRHAGKAVAIAVAGLLVVGGGVGLAVASPWDDSPSEAGPGPSAPAGASSTPAEPAPTTAPPARDVTVNAVPADGAAAVNPVTVAEVSARNGRISDVTLEPVTGGAPVNGTLSADGTKWTAGERLAFNTQYAFTYTVSDTSGGKTTREQTFSTVEPANEADAALYPLDGTTVGTGQPLEINFSEPVVNKDAVEKAIKVTSTSGQPGAFYWLTDTKVRYRPQEFWAPNSTITVDMKLFGVDFGNAMIGNFDRTFTVKTHDTRLAVVDDKTKTMNVYIGGKLQRTFPVTLGTKEWPSTVGYHVVMEKYESTKFTAESIGLKPGDDAYYPPTVVKHASRLSNGGAFVHEALPAAQVALGSINVSHGCVGMSPEGAKYFYDNFGPGDVVQILNTNYGPMYVHDGFGDWNLSWEDYVNGTRQ</sequence>
<evidence type="ECO:0000256" key="1">
    <source>
        <dbReference type="ARBA" id="ARBA00004752"/>
    </source>
</evidence>
<feature type="domain" description="L,D-TPase catalytic" evidence="9">
    <location>
        <begin position="270"/>
        <end position="397"/>
    </location>
</feature>
<evidence type="ECO:0000256" key="3">
    <source>
        <dbReference type="ARBA" id="ARBA00022960"/>
    </source>
</evidence>